<sequence>MLPQNIQKQTDITPHLANPFQLEVARALSKDLAVLQKNQLLTADILNKIGDLSKLEADIIAKYPKAQERIDFILKTFTLVAAERIK</sequence>
<evidence type="ECO:0000313" key="1">
    <source>
        <dbReference type="EMBL" id="MCW1077359.1"/>
    </source>
</evidence>
<gene>
    <name evidence="1" type="ORF">OJ589_09420</name>
</gene>
<organism evidence="1 2">
    <name type="scientific">Streptococcus anginosus</name>
    <dbReference type="NCBI Taxonomy" id="1328"/>
    <lineage>
        <taxon>Bacteria</taxon>
        <taxon>Bacillati</taxon>
        <taxon>Bacillota</taxon>
        <taxon>Bacilli</taxon>
        <taxon>Lactobacillales</taxon>
        <taxon>Streptococcaceae</taxon>
        <taxon>Streptococcus</taxon>
        <taxon>Streptococcus anginosus group</taxon>
    </lineage>
</organism>
<dbReference type="RefSeq" id="WP_049533057.1">
    <property type="nucleotide sequence ID" value="NZ_CP069892.1"/>
</dbReference>
<dbReference type="EMBL" id="JAPAIP010000032">
    <property type="protein sequence ID" value="MCW1077359.1"/>
    <property type="molecule type" value="Genomic_DNA"/>
</dbReference>
<dbReference type="AlphaFoldDB" id="A0ABD4U5E8"/>
<evidence type="ECO:0000313" key="2">
    <source>
        <dbReference type="Proteomes" id="UP001208682"/>
    </source>
</evidence>
<accession>A0ABD4U5E8</accession>
<reference evidence="1 2" key="1">
    <citation type="submission" date="2022-10" db="EMBL/GenBank/DDBJ databases">
        <title>Comparative genomic study of S. anginosus.</title>
        <authorList>
            <person name="Prasad A."/>
            <person name="Ene A."/>
            <person name="Jablonska S."/>
            <person name="Du J."/>
            <person name="Wolfe A.J."/>
            <person name="Putonti C."/>
        </authorList>
    </citation>
    <scope>NUCLEOTIDE SEQUENCE [LARGE SCALE GENOMIC DNA]</scope>
    <source>
        <strain evidence="1 2">UMB1339</strain>
    </source>
</reference>
<comment type="caution">
    <text evidence="1">The sequence shown here is derived from an EMBL/GenBank/DDBJ whole genome shotgun (WGS) entry which is preliminary data.</text>
</comment>
<dbReference type="Proteomes" id="UP001208682">
    <property type="component" value="Unassembled WGS sequence"/>
</dbReference>
<protein>
    <submittedName>
        <fullName evidence="1">Uncharacterized protein</fullName>
    </submittedName>
</protein>
<name>A0ABD4U5E8_STRAP</name>
<proteinExistence type="predicted"/>